<dbReference type="GO" id="GO:0043565">
    <property type="term" value="F:sequence-specific DNA binding"/>
    <property type="evidence" value="ECO:0007669"/>
    <property type="project" value="InterPro"/>
</dbReference>
<evidence type="ECO:0000313" key="6">
    <source>
        <dbReference type="Proteomes" id="UP000639396"/>
    </source>
</evidence>
<proteinExistence type="predicted"/>
<feature type="domain" description="HTH araC/xylS-type" evidence="4">
    <location>
        <begin position="173"/>
        <end position="271"/>
    </location>
</feature>
<dbReference type="AlphaFoldDB" id="A0A927C6P1"/>
<evidence type="ECO:0000256" key="2">
    <source>
        <dbReference type="ARBA" id="ARBA00023125"/>
    </source>
</evidence>
<dbReference type="PANTHER" id="PTHR43280:SF2">
    <property type="entry name" value="HTH-TYPE TRANSCRIPTIONAL REGULATOR EXSA"/>
    <property type="match status" value="1"/>
</dbReference>
<protein>
    <submittedName>
        <fullName evidence="5">Helix-turn-helix transcriptional regulator</fullName>
    </submittedName>
</protein>
<keyword evidence="1" id="KW-0805">Transcription regulation</keyword>
<dbReference type="RefSeq" id="WP_190927163.1">
    <property type="nucleotide sequence ID" value="NZ_JACXJA010000010.1"/>
</dbReference>
<name>A0A927C6P1_9BACL</name>
<dbReference type="Pfam" id="PF12833">
    <property type="entry name" value="HTH_18"/>
    <property type="match status" value="1"/>
</dbReference>
<evidence type="ECO:0000259" key="4">
    <source>
        <dbReference type="PROSITE" id="PS01124"/>
    </source>
</evidence>
<gene>
    <name evidence="5" type="ORF">IDH45_10255</name>
</gene>
<dbReference type="SUPFAM" id="SSF46689">
    <property type="entry name" value="Homeodomain-like"/>
    <property type="match status" value="2"/>
</dbReference>
<organism evidence="5 6">
    <name type="scientific">Paenibacillus oceani</name>
    <dbReference type="NCBI Taxonomy" id="2772510"/>
    <lineage>
        <taxon>Bacteria</taxon>
        <taxon>Bacillati</taxon>
        <taxon>Bacillota</taxon>
        <taxon>Bacilli</taxon>
        <taxon>Bacillales</taxon>
        <taxon>Paenibacillaceae</taxon>
        <taxon>Paenibacillus</taxon>
    </lineage>
</organism>
<dbReference type="SMART" id="SM00342">
    <property type="entry name" value="HTH_ARAC"/>
    <property type="match status" value="1"/>
</dbReference>
<sequence length="274" mass="32144">MDGFLLSDCVPRLIYSMYWERKDKFLFYEDTYKEWTIFAVESGSFYYELGGDKGIATFGDLLICPPKTPFRRVIVEPLTFFVLRLRWFTREGSRMEPAEHREFFTGKINLQNTSRLLANYKMMKQSETFDTERRLHRISHYVQDIWLLYCGESGEGAESEDRIMPNKPEPIMLKASSLIQKHAFQTIDLKQIAAMLGLSPARFTQKFKADFGITPIQHLTSIRLEKAKRLLLETTLTLEQISESIGYQNGYYLNRIFRKHMNVTPATYRKTHSV</sequence>
<dbReference type="GO" id="GO:0003700">
    <property type="term" value="F:DNA-binding transcription factor activity"/>
    <property type="evidence" value="ECO:0007669"/>
    <property type="project" value="InterPro"/>
</dbReference>
<dbReference type="Gene3D" id="1.10.10.60">
    <property type="entry name" value="Homeodomain-like"/>
    <property type="match status" value="2"/>
</dbReference>
<comment type="caution">
    <text evidence="5">The sequence shown here is derived from an EMBL/GenBank/DDBJ whole genome shotgun (WGS) entry which is preliminary data.</text>
</comment>
<evidence type="ECO:0000313" key="5">
    <source>
        <dbReference type="EMBL" id="MBD2862364.1"/>
    </source>
</evidence>
<keyword evidence="6" id="KW-1185">Reference proteome</keyword>
<evidence type="ECO:0000256" key="3">
    <source>
        <dbReference type="ARBA" id="ARBA00023163"/>
    </source>
</evidence>
<dbReference type="InterPro" id="IPR018062">
    <property type="entry name" value="HTH_AraC-typ_CS"/>
</dbReference>
<dbReference type="EMBL" id="JACXJA010000010">
    <property type="protein sequence ID" value="MBD2862364.1"/>
    <property type="molecule type" value="Genomic_DNA"/>
</dbReference>
<keyword evidence="3" id="KW-0804">Transcription</keyword>
<evidence type="ECO:0000256" key="1">
    <source>
        <dbReference type="ARBA" id="ARBA00023015"/>
    </source>
</evidence>
<dbReference type="Proteomes" id="UP000639396">
    <property type="component" value="Unassembled WGS sequence"/>
</dbReference>
<dbReference type="InterPro" id="IPR009057">
    <property type="entry name" value="Homeodomain-like_sf"/>
</dbReference>
<keyword evidence="2" id="KW-0238">DNA-binding</keyword>
<accession>A0A927C6P1</accession>
<dbReference type="PANTHER" id="PTHR43280">
    <property type="entry name" value="ARAC-FAMILY TRANSCRIPTIONAL REGULATOR"/>
    <property type="match status" value="1"/>
</dbReference>
<dbReference type="PROSITE" id="PS01124">
    <property type="entry name" value="HTH_ARAC_FAMILY_2"/>
    <property type="match status" value="1"/>
</dbReference>
<dbReference type="PROSITE" id="PS00041">
    <property type="entry name" value="HTH_ARAC_FAMILY_1"/>
    <property type="match status" value="1"/>
</dbReference>
<reference evidence="5" key="1">
    <citation type="submission" date="2020-09" db="EMBL/GenBank/DDBJ databases">
        <title>A novel bacterium of genus Paenibacillus, isolated from South China Sea.</title>
        <authorList>
            <person name="Huang H."/>
            <person name="Mo K."/>
            <person name="Hu Y."/>
        </authorList>
    </citation>
    <scope>NUCLEOTIDE SEQUENCE</scope>
    <source>
        <strain evidence="5">IB182363</strain>
    </source>
</reference>
<dbReference type="InterPro" id="IPR018060">
    <property type="entry name" value="HTH_AraC"/>
</dbReference>